<name>A0A5J6N4X8_9PROT</name>
<evidence type="ECO:0008006" key="4">
    <source>
        <dbReference type="Google" id="ProtNLM"/>
    </source>
</evidence>
<proteinExistence type="predicted"/>
<protein>
    <recommendedName>
        <fullName evidence="4">Flagellar FliJ protein</fullName>
    </recommendedName>
</protein>
<organism evidence="2 3">
    <name type="scientific">Hypericibacter adhaerens</name>
    <dbReference type="NCBI Taxonomy" id="2602016"/>
    <lineage>
        <taxon>Bacteria</taxon>
        <taxon>Pseudomonadati</taxon>
        <taxon>Pseudomonadota</taxon>
        <taxon>Alphaproteobacteria</taxon>
        <taxon>Rhodospirillales</taxon>
        <taxon>Dongiaceae</taxon>
        <taxon>Hypericibacter</taxon>
    </lineage>
</organism>
<gene>
    <name evidence="2" type="ORF">FRZ61_35180</name>
</gene>
<feature type="coiled-coil region" evidence="1">
    <location>
        <begin position="8"/>
        <end position="49"/>
    </location>
</feature>
<evidence type="ECO:0000256" key="1">
    <source>
        <dbReference type="SAM" id="Coils"/>
    </source>
</evidence>
<keyword evidence="1" id="KW-0175">Coiled coil</keyword>
<dbReference type="EMBL" id="CP042582">
    <property type="protein sequence ID" value="QEX23580.1"/>
    <property type="molecule type" value="Genomic_DNA"/>
</dbReference>
<dbReference type="OrthoDB" id="9857398at2"/>
<dbReference type="RefSeq" id="WP_151118944.1">
    <property type="nucleotide sequence ID" value="NZ_CP042582.1"/>
</dbReference>
<evidence type="ECO:0000313" key="2">
    <source>
        <dbReference type="EMBL" id="QEX23580.1"/>
    </source>
</evidence>
<dbReference type="KEGG" id="hadh:FRZ61_35180"/>
<evidence type="ECO:0000313" key="3">
    <source>
        <dbReference type="Proteomes" id="UP000325797"/>
    </source>
</evidence>
<sequence>MSALDQLVRLHRWRLEEERRKMAELQRLAERLTDQIKTLDESLEREAVAVKENKTLEMARAFAAFADLARLRREKLARSQTDVNLRIEQARESVLETYRELEKYEQAHKTREDRKQADIRRRERIREDEIGMDLHRRRR</sequence>
<dbReference type="AlphaFoldDB" id="A0A5J6N4X8"/>
<dbReference type="Proteomes" id="UP000325797">
    <property type="component" value="Chromosome"/>
</dbReference>
<reference evidence="2 3" key="1">
    <citation type="submission" date="2019-08" db="EMBL/GenBank/DDBJ databases">
        <title>Hyperibacter terrae gen. nov., sp. nov. and Hyperibacter viscosus sp. nov., two new members in the family Rhodospirillaceae isolated from the rhizosphere of Hypericum perforatum.</title>
        <authorList>
            <person name="Noviana Z."/>
        </authorList>
    </citation>
    <scope>NUCLEOTIDE SEQUENCE [LARGE SCALE GENOMIC DNA]</scope>
    <source>
        <strain evidence="2 3">R5959</strain>
    </source>
</reference>
<keyword evidence="3" id="KW-1185">Reference proteome</keyword>
<accession>A0A5J6N4X8</accession>